<evidence type="ECO:0000256" key="2">
    <source>
        <dbReference type="ARBA" id="ARBA00022730"/>
    </source>
</evidence>
<evidence type="ECO:0000256" key="4">
    <source>
        <dbReference type="ARBA" id="ARBA00022980"/>
    </source>
</evidence>
<dbReference type="SUPFAM" id="SSF55658">
    <property type="entry name" value="L9 N-domain-like"/>
    <property type="match status" value="1"/>
</dbReference>
<comment type="function">
    <text evidence="7">Binds to the 23S rRNA.</text>
</comment>
<dbReference type="GO" id="GO:1990904">
    <property type="term" value="C:ribonucleoprotein complex"/>
    <property type="evidence" value="ECO:0007669"/>
    <property type="project" value="UniProtKB-KW"/>
</dbReference>
<dbReference type="GO" id="GO:0019843">
    <property type="term" value="F:rRNA binding"/>
    <property type="evidence" value="ECO:0007669"/>
    <property type="project" value="UniProtKB-UniRule"/>
</dbReference>
<accession>A0A1G2B3I1</accession>
<dbReference type="InterPro" id="IPR036935">
    <property type="entry name" value="Ribosomal_bL9_N_sf"/>
</dbReference>
<evidence type="ECO:0000256" key="7">
    <source>
        <dbReference type="HAMAP-Rule" id="MF_00503"/>
    </source>
</evidence>
<reference evidence="9 10" key="1">
    <citation type="journal article" date="2016" name="Nat. Commun.">
        <title>Thousands of microbial genomes shed light on interconnected biogeochemical processes in an aquifer system.</title>
        <authorList>
            <person name="Anantharaman K."/>
            <person name="Brown C.T."/>
            <person name="Hug L.A."/>
            <person name="Sharon I."/>
            <person name="Castelle C.J."/>
            <person name="Probst A.J."/>
            <person name="Thomas B.C."/>
            <person name="Singh A."/>
            <person name="Wilkins M.J."/>
            <person name="Karaoz U."/>
            <person name="Brodie E.L."/>
            <person name="Williams K.H."/>
            <person name="Hubbard S.S."/>
            <person name="Banfield J.F."/>
        </authorList>
    </citation>
    <scope>NUCLEOTIDE SEQUENCE [LARGE SCALE GENOMIC DNA]</scope>
</reference>
<keyword evidence="5 7" id="KW-0687">Ribonucleoprotein</keyword>
<evidence type="ECO:0000313" key="9">
    <source>
        <dbReference type="EMBL" id="OGY83763.1"/>
    </source>
</evidence>
<dbReference type="AlphaFoldDB" id="A0A1G2B3I1"/>
<keyword evidence="3 7" id="KW-0694">RNA-binding</keyword>
<comment type="caution">
    <text evidence="9">The sequence shown here is derived from an EMBL/GenBank/DDBJ whole genome shotgun (WGS) entry which is preliminary data.</text>
</comment>
<dbReference type="InterPro" id="IPR020069">
    <property type="entry name" value="Ribosomal_bL9_C"/>
</dbReference>
<evidence type="ECO:0000313" key="10">
    <source>
        <dbReference type="Proteomes" id="UP000176952"/>
    </source>
</evidence>
<dbReference type="InterPro" id="IPR000244">
    <property type="entry name" value="Ribosomal_bL9"/>
</dbReference>
<dbReference type="GO" id="GO:0003735">
    <property type="term" value="F:structural constituent of ribosome"/>
    <property type="evidence" value="ECO:0007669"/>
    <property type="project" value="InterPro"/>
</dbReference>
<dbReference type="HAMAP" id="MF_00503">
    <property type="entry name" value="Ribosomal_bL9"/>
    <property type="match status" value="1"/>
</dbReference>
<evidence type="ECO:0000256" key="6">
    <source>
        <dbReference type="ARBA" id="ARBA00035292"/>
    </source>
</evidence>
<evidence type="ECO:0000256" key="1">
    <source>
        <dbReference type="ARBA" id="ARBA00010605"/>
    </source>
</evidence>
<dbReference type="STRING" id="1798542.A3F54_05285"/>
<dbReference type="Pfam" id="PF03948">
    <property type="entry name" value="Ribosomal_L9_C"/>
    <property type="match status" value="1"/>
</dbReference>
<organism evidence="9 10">
    <name type="scientific">Candidatus Kerfeldbacteria bacterium RIFCSPHIGHO2_12_FULL_48_17</name>
    <dbReference type="NCBI Taxonomy" id="1798542"/>
    <lineage>
        <taxon>Bacteria</taxon>
        <taxon>Candidatus Kerfeldiibacteriota</taxon>
    </lineage>
</organism>
<sequence>MKVILLREVKNVGKPGDIKNVNDGFARNFLLPGKLALVATDQEVVLAQKRTSQHEKKQKMKKENLAVSAKKLAGFKLVMKCKATPDGTLYSGVHPKHVAQALSKRGMQIDDDMIVLEQPIKALGEHDIRAIIAGKEYSFFLDIQKES</sequence>
<dbReference type="InterPro" id="IPR020070">
    <property type="entry name" value="Ribosomal_bL9_N"/>
</dbReference>
<proteinExistence type="inferred from homology"/>
<gene>
    <name evidence="7" type="primary">rplI</name>
    <name evidence="9" type="ORF">A3F54_05285</name>
</gene>
<dbReference type="Gene3D" id="3.40.5.10">
    <property type="entry name" value="Ribosomal protein L9, N-terminal domain"/>
    <property type="match status" value="1"/>
</dbReference>
<keyword evidence="4 7" id="KW-0689">Ribosomal protein</keyword>
<dbReference type="Proteomes" id="UP000176952">
    <property type="component" value="Unassembled WGS sequence"/>
</dbReference>
<dbReference type="GO" id="GO:0006412">
    <property type="term" value="P:translation"/>
    <property type="evidence" value="ECO:0007669"/>
    <property type="project" value="UniProtKB-UniRule"/>
</dbReference>
<dbReference type="NCBIfam" id="TIGR00158">
    <property type="entry name" value="L9"/>
    <property type="match status" value="1"/>
</dbReference>
<dbReference type="Pfam" id="PF01281">
    <property type="entry name" value="Ribosomal_L9_N"/>
    <property type="match status" value="1"/>
</dbReference>
<keyword evidence="2 7" id="KW-0699">rRNA-binding</keyword>
<dbReference type="InterPro" id="IPR020594">
    <property type="entry name" value="Ribosomal_bL9_bac/chp"/>
</dbReference>
<dbReference type="PROSITE" id="PS00651">
    <property type="entry name" value="RIBOSOMAL_L9"/>
    <property type="match status" value="1"/>
</dbReference>
<dbReference type="Gene3D" id="3.10.430.100">
    <property type="entry name" value="Ribosomal protein L9, C-terminal domain"/>
    <property type="match status" value="1"/>
</dbReference>
<dbReference type="PANTHER" id="PTHR21368">
    <property type="entry name" value="50S RIBOSOMAL PROTEIN L9"/>
    <property type="match status" value="1"/>
</dbReference>
<dbReference type="EMBL" id="MHKD01000019">
    <property type="protein sequence ID" value="OGY83763.1"/>
    <property type="molecule type" value="Genomic_DNA"/>
</dbReference>
<dbReference type="InterPro" id="IPR036791">
    <property type="entry name" value="Ribosomal_bL9_C_sf"/>
</dbReference>
<protein>
    <recommendedName>
        <fullName evidence="6 7">Large ribosomal subunit protein bL9</fullName>
    </recommendedName>
</protein>
<evidence type="ECO:0000256" key="5">
    <source>
        <dbReference type="ARBA" id="ARBA00023274"/>
    </source>
</evidence>
<dbReference type="SUPFAM" id="SSF55653">
    <property type="entry name" value="Ribosomal protein L9 C-domain"/>
    <property type="match status" value="1"/>
</dbReference>
<comment type="similarity">
    <text evidence="1 7">Belongs to the bacterial ribosomal protein bL9 family.</text>
</comment>
<feature type="domain" description="Ribosomal protein L9" evidence="8">
    <location>
        <begin position="13"/>
        <end position="40"/>
    </location>
</feature>
<name>A0A1G2B3I1_9BACT</name>
<dbReference type="InterPro" id="IPR009027">
    <property type="entry name" value="Ribosomal_bL9/RNase_H1_N"/>
</dbReference>
<evidence type="ECO:0000259" key="8">
    <source>
        <dbReference type="PROSITE" id="PS00651"/>
    </source>
</evidence>
<dbReference type="GO" id="GO:0005840">
    <property type="term" value="C:ribosome"/>
    <property type="evidence" value="ECO:0007669"/>
    <property type="project" value="UniProtKB-KW"/>
</dbReference>
<evidence type="ECO:0000256" key="3">
    <source>
        <dbReference type="ARBA" id="ARBA00022884"/>
    </source>
</evidence>